<gene>
    <name evidence="7" type="ORF">CUN60_04840</name>
</gene>
<dbReference type="Gene3D" id="3.40.50.150">
    <property type="entry name" value="Vaccinia Virus protein VP39"/>
    <property type="match status" value="1"/>
</dbReference>
<dbReference type="Proteomes" id="UP000236655">
    <property type="component" value="Chromosome"/>
</dbReference>
<dbReference type="NCBIfam" id="TIGR00446">
    <property type="entry name" value="nop2p"/>
    <property type="match status" value="1"/>
</dbReference>
<keyword evidence="4 5" id="KW-0694">RNA-binding</keyword>
<feature type="binding site" evidence="5">
    <location>
        <begin position="121"/>
        <end position="127"/>
    </location>
    <ligand>
        <name>S-adenosyl-L-methionine</name>
        <dbReference type="ChEBI" id="CHEBI:59789"/>
    </ligand>
</feature>
<feature type="domain" description="SAM-dependent MTase RsmB/NOP-type" evidence="6">
    <location>
        <begin position="31"/>
        <end position="317"/>
    </location>
</feature>
<dbReference type="KEGG" id="nba:CUN60_04840"/>
<keyword evidence="2 5" id="KW-0808">Transferase</keyword>
<dbReference type="PROSITE" id="PS51686">
    <property type="entry name" value="SAM_MT_RSMB_NOP"/>
    <property type="match status" value="1"/>
</dbReference>
<sequence length="319" mass="35892">MVKVVSEEAVKCAITAICDAYSLSTEASQGVIDSFYNDKLSAFRVNTLKASIADVLAELNSNGIEVSPINWSDVSYTLKDKSLLSRSSFARDGLVYIQNLSSQLTALLLDAKPDEFVLDLAAAPGGKTSFIAAMMQNNGRISAVEPVKDRYFRTIANLKNLGVTICKCYQKDGRVVGKLCKEWFDKVLLDAPCSSMAQIDLRDEDSYSHWNMKKVKECSRKQKQLILSAFESLKPGGTMIYSTCSWMVEENEEVVNHLLNEYNDQLEIVDLDLPIENYLPGLTIYNNVSYHETITKTRRIIPNQCYEAFYIAKIRKLIR</sequence>
<dbReference type="GO" id="GO:0001510">
    <property type="term" value="P:RNA methylation"/>
    <property type="evidence" value="ECO:0007669"/>
    <property type="project" value="InterPro"/>
</dbReference>
<evidence type="ECO:0000256" key="4">
    <source>
        <dbReference type="ARBA" id="ARBA00022884"/>
    </source>
</evidence>
<name>A0A2I7N5A5_9NEIS</name>
<organism evidence="7 8">
    <name type="scientific">Aquella oligotrophica</name>
    <dbReference type="NCBI Taxonomy" id="2067065"/>
    <lineage>
        <taxon>Bacteria</taxon>
        <taxon>Pseudomonadati</taxon>
        <taxon>Pseudomonadota</taxon>
        <taxon>Betaproteobacteria</taxon>
        <taxon>Neisseriales</taxon>
        <taxon>Neisseriaceae</taxon>
        <taxon>Aquella</taxon>
    </lineage>
</organism>
<dbReference type="PANTHER" id="PTHR22807">
    <property type="entry name" value="NOP2 YEAST -RELATED NOL1/NOP2/FMU SUN DOMAIN-CONTAINING"/>
    <property type="match status" value="1"/>
</dbReference>
<proteinExistence type="inferred from homology"/>
<evidence type="ECO:0000259" key="6">
    <source>
        <dbReference type="PROSITE" id="PS51686"/>
    </source>
</evidence>
<dbReference type="Gene3D" id="3.30.70.1170">
    <property type="entry name" value="Sun protein, domain 3"/>
    <property type="match status" value="1"/>
</dbReference>
<dbReference type="GO" id="GO:0008173">
    <property type="term" value="F:RNA methyltransferase activity"/>
    <property type="evidence" value="ECO:0007669"/>
    <property type="project" value="InterPro"/>
</dbReference>
<evidence type="ECO:0000313" key="8">
    <source>
        <dbReference type="Proteomes" id="UP000236655"/>
    </source>
</evidence>
<feature type="binding site" evidence="5">
    <location>
        <position position="172"/>
    </location>
    <ligand>
        <name>S-adenosyl-L-methionine</name>
        <dbReference type="ChEBI" id="CHEBI:59789"/>
    </ligand>
</feature>
<dbReference type="GO" id="GO:0008757">
    <property type="term" value="F:S-adenosylmethionine-dependent methyltransferase activity"/>
    <property type="evidence" value="ECO:0007669"/>
    <property type="project" value="InterPro"/>
</dbReference>
<protein>
    <submittedName>
        <fullName evidence="7">rRNA cytosine-C5-methyltransferase</fullName>
    </submittedName>
</protein>
<feature type="active site" description="Nucleophile" evidence="5">
    <location>
        <position position="244"/>
    </location>
</feature>
<dbReference type="EMBL" id="CP024847">
    <property type="protein sequence ID" value="AUR51644.1"/>
    <property type="molecule type" value="Genomic_DNA"/>
</dbReference>
<dbReference type="GO" id="GO:0006396">
    <property type="term" value="P:RNA processing"/>
    <property type="evidence" value="ECO:0007669"/>
    <property type="project" value="InterPro"/>
</dbReference>
<comment type="similarity">
    <text evidence="5">Belongs to the class I-like SAM-binding methyltransferase superfamily. RsmB/NOP family.</text>
</comment>
<evidence type="ECO:0000256" key="5">
    <source>
        <dbReference type="PROSITE-ProRule" id="PRU01023"/>
    </source>
</evidence>
<evidence type="ECO:0000256" key="1">
    <source>
        <dbReference type="ARBA" id="ARBA00022603"/>
    </source>
</evidence>
<keyword evidence="3 5" id="KW-0949">S-adenosyl-L-methionine</keyword>
<dbReference type="Pfam" id="PF01189">
    <property type="entry name" value="Methyltr_RsmB-F"/>
    <property type="match status" value="1"/>
</dbReference>
<reference evidence="8" key="1">
    <citation type="submission" date="2017-11" db="EMBL/GenBank/DDBJ databases">
        <authorList>
            <person name="Chan K.G."/>
            <person name="Lee L.S."/>
        </authorList>
    </citation>
    <scope>NUCLEOTIDE SEQUENCE [LARGE SCALE GENOMIC DNA]</scope>
    <source>
        <strain evidence="8">DSM 100970</strain>
    </source>
</reference>
<dbReference type="InterPro" id="IPR023267">
    <property type="entry name" value="RCMT"/>
</dbReference>
<evidence type="ECO:0000256" key="3">
    <source>
        <dbReference type="ARBA" id="ARBA00022691"/>
    </source>
</evidence>
<dbReference type="InterPro" id="IPR049560">
    <property type="entry name" value="MeTrfase_RsmB-F_NOP2_cat"/>
</dbReference>
<dbReference type="InterPro" id="IPR011023">
    <property type="entry name" value="Nop2p"/>
</dbReference>
<evidence type="ECO:0000313" key="7">
    <source>
        <dbReference type="EMBL" id="AUR51644.1"/>
    </source>
</evidence>
<dbReference type="InterPro" id="IPR029063">
    <property type="entry name" value="SAM-dependent_MTases_sf"/>
</dbReference>
<dbReference type="GO" id="GO:0003723">
    <property type="term" value="F:RNA binding"/>
    <property type="evidence" value="ECO:0007669"/>
    <property type="project" value="UniProtKB-UniRule"/>
</dbReference>
<evidence type="ECO:0000256" key="2">
    <source>
        <dbReference type="ARBA" id="ARBA00022679"/>
    </source>
</evidence>
<dbReference type="InterPro" id="IPR001678">
    <property type="entry name" value="MeTrfase_RsmB-F_NOP2_dom"/>
</dbReference>
<dbReference type="PANTHER" id="PTHR22807:SF61">
    <property type="entry name" value="NOL1_NOP2_SUN FAMILY PROTEIN _ ANTITERMINATION NUSB DOMAIN-CONTAINING PROTEIN"/>
    <property type="match status" value="1"/>
</dbReference>
<accession>A0A2I7N5A5</accession>
<feature type="binding site" evidence="5">
    <location>
        <position position="145"/>
    </location>
    <ligand>
        <name>S-adenosyl-L-methionine</name>
        <dbReference type="ChEBI" id="CHEBI:59789"/>
    </ligand>
</feature>
<dbReference type="AlphaFoldDB" id="A0A2I7N5A5"/>
<keyword evidence="1 5" id="KW-0489">Methyltransferase</keyword>
<keyword evidence="8" id="KW-1185">Reference proteome</keyword>
<dbReference type="OrthoDB" id="9810297at2"/>
<dbReference type="RefSeq" id="WP_102950943.1">
    <property type="nucleotide sequence ID" value="NZ_CP024847.1"/>
</dbReference>
<dbReference type="SUPFAM" id="SSF53335">
    <property type="entry name" value="S-adenosyl-L-methionine-dependent methyltransferases"/>
    <property type="match status" value="1"/>
</dbReference>
<dbReference type="PRINTS" id="PR02008">
    <property type="entry name" value="RCMTFAMILY"/>
</dbReference>
<feature type="binding site" evidence="5">
    <location>
        <position position="190"/>
    </location>
    <ligand>
        <name>S-adenosyl-L-methionine</name>
        <dbReference type="ChEBI" id="CHEBI:59789"/>
    </ligand>
</feature>